<evidence type="ECO:0000313" key="13">
    <source>
        <dbReference type="EMBL" id="AEP31573.1"/>
    </source>
</evidence>
<protein>
    <recommendedName>
        <fullName evidence="11">Inosine/xanthosine triphosphatase</fullName>
        <shortName evidence="11">ITPase/XTPase</shortName>
        <ecNumber evidence="11">3.6.1.73</ecNumber>
    </recommendedName>
    <alternativeName>
        <fullName evidence="11">Non-canonical purine NTP phosphatase</fullName>
    </alternativeName>
    <alternativeName>
        <fullName evidence="11">Non-standard purine NTP phosphatase</fullName>
    </alternativeName>
    <alternativeName>
        <fullName evidence="11">Nucleoside-triphosphate phosphatase</fullName>
        <shortName evidence="11">NTPase</shortName>
    </alternativeName>
</protein>
<comment type="catalytic activity">
    <reaction evidence="9 11">
        <text>XTP + H2O = XDP + phosphate + H(+)</text>
        <dbReference type="Rhea" id="RHEA:28406"/>
        <dbReference type="ChEBI" id="CHEBI:15377"/>
        <dbReference type="ChEBI" id="CHEBI:15378"/>
        <dbReference type="ChEBI" id="CHEBI:43474"/>
        <dbReference type="ChEBI" id="CHEBI:59884"/>
        <dbReference type="ChEBI" id="CHEBI:61314"/>
        <dbReference type="EC" id="3.6.1.73"/>
    </reaction>
</comment>
<sequence length="173" mass="18920">MKIIVASKNPVKIEAARKSFATAFADHEIEVLAVDAPSLVSEQPMSTQETRDGAVNRVRYCQQHHSADYFVSYEGGVDVLDDIPSTYAVVCIADASRLQTGRTATLPLPNQIYQKLKLGEELGPAMDDMFNTVNIKQKGGAIGQLTNGLETRSSIYISATLLTLSAFFYPDLF</sequence>
<dbReference type="GO" id="GO:0046872">
    <property type="term" value="F:metal ion binding"/>
    <property type="evidence" value="ECO:0007669"/>
    <property type="project" value="UniProtKB-KW"/>
</dbReference>
<evidence type="ECO:0000259" key="12">
    <source>
        <dbReference type="Pfam" id="PF01931"/>
    </source>
</evidence>
<dbReference type="GO" id="GO:0000166">
    <property type="term" value="F:nucleotide binding"/>
    <property type="evidence" value="ECO:0007669"/>
    <property type="project" value="UniProtKB-KW"/>
</dbReference>
<dbReference type="Proteomes" id="UP000009282">
    <property type="component" value="Chromosome"/>
</dbReference>
<dbReference type="Pfam" id="PF01931">
    <property type="entry name" value="NTPase_I-T"/>
    <property type="match status" value="1"/>
</dbReference>
<dbReference type="STRING" id="1085623.GNIT_3479"/>
<keyword evidence="3 11" id="KW-0547">Nucleotide-binding</keyword>
<dbReference type="GO" id="GO:0103023">
    <property type="term" value="F:ITPase activity"/>
    <property type="evidence" value="ECO:0007669"/>
    <property type="project" value="UniProtKB-EC"/>
</dbReference>
<comment type="function">
    <text evidence="11">Phosphatase that hydrolyzes non-canonical purine nucleotides such as XTP and ITP to their respective diphosphate derivatives. Probably excludes non-canonical purines from DNA/RNA precursor pool, thus preventing their incorporation into DNA/RNA and avoiding chromosomal lesions.</text>
</comment>
<gene>
    <name evidence="13" type="ordered locus">GNIT_3479</name>
</gene>
<keyword evidence="14" id="KW-1185">Reference proteome</keyword>
<proteinExistence type="inferred from homology"/>
<dbReference type="AlphaFoldDB" id="G4QNL5"/>
<comment type="catalytic activity">
    <reaction evidence="8 11">
        <text>ITP + H2O = IDP + phosphate + H(+)</text>
        <dbReference type="Rhea" id="RHEA:28330"/>
        <dbReference type="ChEBI" id="CHEBI:15377"/>
        <dbReference type="ChEBI" id="CHEBI:15378"/>
        <dbReference type="ChEBI" id="CHEBI:43474"/>
        <dbReference type="ChEBI" id="CHEBI:58280"/>
        <dbReference type="ChEBI" id="CHEBI:61402"/>
        <dbReference type="EC" id="3.6.1.73"/>
    </reaction>
</comment>
<comment type="caution">
    <text evidence="11">Lacks conserved residue(s) required for the propagation of feature annotation.</text>
</comment>
<comment type="similarity">
    <text evidence="10 11">Belongs to the YjjX NTPase family.</text>
</comment>
<comment type="cofactor">
    <cofactor evidence="1">
        <name>Mn(2+)</name>
        <dbReference type="ChEBI" id="CHEBI:29035"/>
    </cofactor>
</comment>
<organism evidence="13 14">
    <name type="scientific">Glaciecola nitratireducens (strain JCM 12485 / KCTC 12276 / FR1064)</name>
    <dbReference type="NCBI Taxonomy" id="1085623"/>
    <lineage>
        <taxon>Bacteria</taxon>
        <taxon>Pseudomonadati</taxon>
        <taxon>Pseudomonadota</taxon>
        <taxon>Gammaproteobacteria</taxon>
        <taxon>Alteromonadales</taxon>
        <taxon>Alteromonadaceae</taxon>
        <taxon>Brumicola</taxon>
    </lineage>
</organism>
<keyword evidence="6 11" id="KW-0546">Nucleotide metabolism</keyword>
<comment type="cofactor">
    <cofactor evidence="11">
        <name>Mg(2+)</name>
        <dbReference type="ChEBI" id="CHEBI:18420"/>
    </cofactor>
    <cofactor evidence="11">
        <name>Mn(2+)</name>
        <dbReference type="ChEBI" id="CHEBI:29035"/>
    </cofactor>
    <text evidence="11">Binds 1 divalent metal cation per subunit; can use either Mg(2+) or Mn(2+).</text>
</comment>
<evidence type="ECO:0000256" key="7">
    <source>
        <dbReference type="ARBA" id="ARBA00023211"/>
    </source>
</evidence>
<evidence type="ECO:0000256" key="3">
    <source>
        <dbReference type="ARBA" id="ARBA00022741"/>
    </source>
</evidence>
<evidence type="ECO:0000256" key="8">
    <source>
        <dbReference type="ARBA" id="ARBA00048174"/>
    </source>
</evidence>
<dbReference type="HAMAP" id="MF_00648">
    <property type="entry name" value="Non_canon_purine_NTPase_YjjX"/>
    <property type="match status" value="1"/>
</dbReference>
<dbReference type="EC" id="3.6.1.73" evidence="11"/>
<dbReference type="PANTHER" id="PTHR34699">
    <property type="match status" value="1"/>
</dbReference>
<dbReference type="NCBIfam" id="NF003459">
    <property type="entry name" value="PRK05074.1"/>
    <property type="match status" value="1"/>
</dbReference>
<dbReference type="PANTHER" id="PTHR34699:SF2">
    <property type="entry name" value="NON-CANONICAL PURINE NTP PHOSPHATASE_PRRC1 DOMAIN-CONTAINING PROTEIN"/>
    <property type="match status" value="1"/>
</dbReference>
<comment type="subunit">
    <text evidence="11">Homodimer.</text>
</comment>
<evidence type="ECO:0000256" key="6">
    <source>
        <dbReference type="ARBA" id="ARBA00023080"/>
    </source>
</evidence>
<evidence type="ECO:0000256" key="4">
    <source>
        <dbReference type="ARBA" id="ARBA00022801"/>
    </source>
</evidence>
<dbReference type="Gene3D" id="3.90.950.10">
    <property type="match status" value="1"/>
</dbReference>
<dbReference type="InterPro" id="IPR026533">
    <property type="entry name" value="NTPase/PRRC1"/>
</dbReference>
<keyword evidence="5 11" id="KW-0460">Magnesium</keyword>
<evidence type="ECO:0000256" key="10">
    <source>
        <dbReference type="ARBA" id="ARBA00060855"/>
    </source>
</evidence>
<feature type="domain" description="Non-canonical purine NTP phosphatase/PRRC1" evidence="12">
    <location>
        <begin position="6"/>
        <end position="167"/>
    </location>
</feature>
<evidence type="ECO:0000256" key="5">
    <source>
        <dbReference type="ARBA" id="ARBA00022842"/>
    </source>
</evidence>
<dbReference type="HOGENOM" id="CLU_087417_1_0_6"/>
<dbReference type="InterPro" id="IPR050299">
    <property type="entry name" value="YjjX_NTPase"/>
</dbReference>
<evidence type="ECO:0000313" key="14">
    <source>
        <dbReference type="Proteomes" id="UP000009282"/>
    </source>
</evidence>
<keyword evidence="2 11" id="KW-0479">Metal-binding</keyword>
<dbReference type="SUPFAM" id="SSF52972">
    <property type="entry name" value="ITPase-like"/>
    <property type="match status" value="1"/>
</dbReference>
<dbReference type="InterPro" id="IPR029001">
    <property type="entry name" value="ITPase-like_fam"/>
</dbReference>
<dbReference type="KEGG" id="gni:GNIT_3479"/>
<dbReference type="FunFam" id="3.90.950.10:FF:000002">
    <property type="entry name" value="Inosine/xanthosine triphosphatase"/>
    <property type="match status" value="1"/>
</dbReference>
<evidence type="ECO:0000256" key="9">
    <source>
        <dbReference type="ARBA" id="ARBA00048781"/>
    </source>
</evidence>
<reference evidence="13 14" key="1">
    <citation type="journal article" date="2011" name="J. Bacteriol.">
        <title>Complete genome sequence of seawater bacterium Glaciecola nitratireducens FR1064T.</title>
        <authorList>
            <person name="Bian F."/>
            <person name="Qin Q.L."/>
            <person name="Xie B.B."/>
            <person name="Shu Y.L."/>
            <person name="Zhang X.Y."/>
            <person name="Yu Y."/>
            <person name="Chen B."/>
            <person name="Chen X.L."/>
            <person name="Zhou B.C."/>
            <person name="Zhang Y.Z."/>
        </authorList>
    </citation>
    <scope>NUCLEOTIDE SEQUENCE [LARGE SCALE GENOMIC DNA]</scope>
    <source>
        <strain evidence="14">JCM 12485 / KCTC 12276 / FR1064</strain>
    </source>
</reference>
<dbReference type="GO" id="GO:0006772">
    <property type="term" value="P:thiamine metabolic process"/>
    <property type="evidence" value="ECO:0007669"/>
    <property type="project" value="TreeGrafter"/>
</dbReference>
<dbReference type="OrthoDB" id="6334099at2"/>
<evidence type="ECO:0000256" key="2">
    <source>
        <dbReference type="ARBA" id="ARBA00022723"/>
    </source>
</evidence>
<keyword evidence="4 11" id="KW-0378">Hydrolase</keyword>
<name>G4QNL5_GLANF</name>
<dbReference type="GO" id="GO:0009117">
    <property type="term" value="P:nucleotide metabolic process"/>
    <property type="evidence" value="ECO:0007669"/>
    <property type="project" value="UniProtKB-KW"/>
</dbReference>
<accession>G4QNL5</accession>
<evidence type="ECO:0000256" key="1">
    <source>
        <dbReference type="ARBA" id="ARBA00001936"/>
    </source>
</evidence>
<dbReference type="RefSeq" id="WP_014110444.1">
    <property type="nucleotide sequence ID" value="NC_016041.1"/>
</dbReference>
<dbReference type="eggNOG" id="COG1986">
    <property type="taxonomic scope" value="Bacteria"/>
</dbReference>
<evidence type="ECO:0000256" key="11">
    <source>
        <dbReference type="HAMAP-Rule" id="MF_00648"/>
    </source>
</evidence>
<dbReference type="InterPro" id="IPR002786">
    <property type="entry name" value="Non_canon_purine_NTPase"/>
</dbReference>
<keyword evidence="7 11" id="KW-0464">Manganese</keyword>
<dbReference type="EMBL" id="CP003060">
    <property type="protein sequence ID" value="AEP31573.1"/>
    <property type="molecule type" value="Genomic_DNA"/>
</dbReference>